<proteinExistence type="predicted"/>
<name>A0A2S4MGN3_9BURK</name>
<reference evidence="1 2" key="1">
    <citation type="submission" date="2018-01" db="EMBL/GenBank/DDBJ databases">
        <title>Genomic Encyclopedia of Type Strains, Phase III (KMG-III): the genomes of soil and plant-associated and newly described type strains.</title>
        <authorList>
            <person name="Whitman W."/>
        </authorList>
    </citation>
    <scope>NUCLEOTIDE SEQUENCE [LARGE SCALE GENOMIC DNA]</scope>
    <source>
        <strain evidence="1 2">JCM 18070</strain>
    </source>
</reference>
<gene>
    <name evidence="1" type="ORF">B0G62_103475</name>
</gene>
<accession>A0A2S4MGN3</accession>
<dbReference type="Proteomes" id="UP000237381">
    <property type="component" value="Unassembled WGS sequence"/>
</dbReference>
<protein>
    <submittedName>
        <fullName evidence="1">Uncharacterized protein</fullName>
    </submittedName>
</protein>
<sequence length="30" mass="3383">MQQVPEMAPARCTQVRQVDVFPESGGQFVF</sequence>
<dbReference type="AlphaFoldDB" id="A0A2S4MGN3"/>
<organism evidence="1 2">
    <name type="scientific">Paraburkholderia eburnea</name>
    <dbReference type="NCBI Taxonomy" id="1189126"/>
    <lineage>
        <taxon>Bacteria</taxon>
        <taxon>Pseudomonadati</taxon>
        <taxon>Pseudomonadota</taxon>
        <taxon>Betaproteobacteria</taxon>
        <taxon>Burkholderiales</taxon>
        <taxon>Burkholderiaceae</taxon>
        <taxon>Paraburkholderia</taxon>
    </lineage>
</organism>
<comment type="caution">
    <text evidence="1">The sequence shown here is derived from an EMBL/GenBank/DDBJ whole genome shotgun (WGS) entry which is preliminary data.</text>
</comment>
<keyword evidence="2" id="KW-1185">Reference proteome</keyword>
<evidence type="ECO:0000313" key="2">
    <source>
        <dbReference type="Proteomes" id="UP000237381"/>
    </source>
</evidence>
<evidence type="ECO:0000313" key="1">
    <source>
        <dbReference type="EMBL" id="POR53892.1"/>
    </source>
</evidence>
<dbReference type="EMBL" id="PQGA01000003">
    <property type="protein sequence ID" value="POR53892.1"/>
    <property type="molecule type" value="Genomic_DNA"/>
</dbReference>